<dbReference type="EMBL" id="BSXT01000604">
    <property type="protein sequence ID" value="GMF30806.1"/>
    <property type="molecule type" value="Genomic_DNA"/>
</dbReference>
<comment type="caution">
    <text evidence="1">The sequence shown here is derived from an EMBL/GenBank/DDBJ whole genome shotgun (WGS) entry which is preliminary data.</text>
</comment>
<sequence length="86" mass="9510">MNHVDRGEDELAISRHEMRSKMTKCASQRCVSSGERCCARNKILKCQGADFTVVFGQGEHPADVNAPPSPVEDKLTKSMKNCIDSK</sequence>
<dbReference type="AlphaFoldDB" id="A0A9W6UEK6"/>
<accession>A0A9W6UEK6</accession>
<dbReference type="Proteomes" id="UP001165121">
    <property type="component" value="Unassembled WGS sequence"/>
</dbReference>
<protein>
    <submittedName>
        <fullName evidence="1">Unnamed protein product</fullName>
    </submittedName>
</protein>
<evidence type="ECO:0000313" key="2">
    <source>
        <dbReference type="Proteomes" id="UP001165121"/>
    </source>
</evidence>
<name>A0A9W6UEK6_9STRA</name>
<organism evidence="1 2">
    <name type="scientific">Phytophthora fragariaefolia</name>
    <dbReference type="NCBI Taxonomy" id="1490495"/>
    <lineage>
        <taxon>Eukaryota</taxon>
        <taxon>Sar</taxon>
        <taxon>Stramenopiles</taxon>
        <taxon>Oomycota</taxon>
        <taxon>Peronosporomycetes</taxon>
        <taxon>Peronosporales</taxon>
        <taxon>Peronosporaceae</taxon>
        <taxon>Phytophthora</taxon>
    </lineage>
</organism>
<gene>
    <name evidence="1" type="ORF">Pfra01_000689800</name>
</gene>
<dbReference type="OrthoDB" id="144090at2759"/>
<keyword evidence="2" id="KW-1185">Reference proteome</keyword>
<evidence type="ECO:0000313" key="1">
    <source>
        <dbReference type="EMBL" id="GMF30806.1"/>
    </source>
</evidence>
<reference evidence="1" key="1">
    <citation type="submission" date="2023-04" db="EMBL/GenBank/DDBJ databases">
        <title>Phytophthora fragariaefolia NBRC 109709.</title>
        <authorList>
            <person name="Ichikawa N."/>
            <person name="Sato H."/>
            <person name="Tonouchi N."/>
        </authorList>
    </citation>
    <scope>NUCLEOTIDE SEQUENCE</scope>
    <source>
        <strain evidence="1">NBRC 109709</strain>
    </source>
</reference>
<proteinExistence type="predicted"/>